<evidence type="ECO:0000256" key="3">
    <source>
        <dbReference type="ARBA" id="ARBA00022448"/>
    </source>
</evidence>
<feature type="domain" description="AprE-like beta-barrel" evidence="11">
    <location>
        <begin position="345"/>
        <end position="433"/>
    </location>
</feature>
<evidence type="ECO:0000313" key="13">
    <source>
        <dbReference type="Proteomes" id="UP000012488"/>
    </source>
</evidence>
<evidence type="ECO:0000256" key="8">
    <source>
        <dbReference type="ARBA" id="ARBA00023136"/>
    </source>
</evidence>
<dbReference type="EMBL" id="CP043538">
    <property type="protein sequence ID" value="QGY01947.1"/>
    <property type="molecule type" value="Genomic_DNA"/>
</dbReference>
<dbReference type="InterPro" id="IPR058982">
    <property type="entry name" value="Beta-barrel_AprE"/>
</dbReference>
<dbReference type="InterPro" id="IPR058781">
    <property type="entry name" value="HH_AprE-like"/>
</dbReference>
<evidence type="ECO:0000259" key="11">
    <source>
        <dbReference type="Pfam" id="PF26002"/>
    </source>
</evidence>
<evidence type="ECO:0000256" key="7">
    <source>
        <dbReference type="ARBA" id="ARBA00022989"/>
    </source>
</evidence>
<evidence type="ECO:0000256" key="6">
    <source>
        <dbReference type="ARBA" id="ARBA00022692"/>
    </source>
</evidence>
<reference evidence="12 13" key="2">
    <citation type="journal article" date="2013" name="Genome Announc.">
        <title>Draft Genome Sequence of Methylobacterium mesophilicum Strain SR1.6/6, Isolated from Citrus sinensis.</title>
        <authorList>
            <person name="Marinho Almeida D."/>
            <person name="Dini-Andreote F."/>
            <person name="Camargo Neves A.A."/>
            <person name="Juca Ramos R.T."/>
            <person name="Andreote F.D."/>
            <person name="Carneiro A.R."/>
            <person name="Oliveira de Souza Lima A."/>
            <person name="Caracciolo Gomes de Sa P.H."/>
            <person name="Ribeiro Barbosa M.S."/>
            <person name="Araujo W.L."/>
            <person name="Silva A."/>
        </authorList>
    </citation>
    <scope>NUCLEOTIDE SEQUENCE [LARGE SCALE GENOMIC DNA]</scope>
    <source>
        <strain evidence="12 13">SR1.6/6</strain>
    </source>
</reference>
<evidence type="ECO:0000256" key="1">
    <source>
        <dbReference type="ARBA" id="ARBA00004377"/>
    </source>
</evidence>
<evidence type="ECO:0000256" key="5">
    <source>
        <dbReference type="ARBA" id="ARBA00022519"/>
    </source>
</evidence>
<dbReference type="GO" id="GO:0015031">
    <property type="term" value="P:protein transport"/>
    <property type="evidence" value="ECO:0007669"/>
    <property type="project" value="InterPro"/>
</dbReference>
<dbReference type="Gene3D" id="2.40.50.100">
    <property type="match status" value="1"/>
</dbReference>
<keyword evidence="5 9" id="KW-0997">Cell inner membrane</keyword>
<organism evidence="12 13">
    <name type="scientific">Methylobacterium mesophilicum SR1.6/6</name>
    <dbReference type="NCBI Taxonomy" id="908290"/>
    <lineage>
        <taxon>Bacteria</taxon>
        <taxon>Pseudomonadati</taxon>
        <taxon>Pseudomonadota</taxon>
        <taxon>Alphaproteobacteria</taxon>
        <taxon>Hyphomicrobiales</taxon>
        <taxon>Methylobacteriaceae</taxon>
        <taxon>Methylobacterium</taxon>
    </lineage>
</organism>
<dbReference type="KEGG" id="mmes:MMSR116_08705"/>
<evidence type="ECO:0000313" key="12">
    <source>
        <dbReference type="EMBL" id="QGY01947.1"/>
    </source>
</evidence>
<dbReference type="SUPFAM" id="SSF111369">
    <property type="entry name" value="HlyD-like secretion proteins"/>
    <property type="match status" value="1"/>
</dbReference>
<dbReference type="PRINTS" id="PR01490">
    <property type="entry name" value="RTXTOXIND"/>
</dbReference>
<dbReference type="PANTHER" id="PTHR30386:SF17">
    <property type="entry name" value="ALKALINE PROTEASE SECRETION PROTEIN APRE"/>
    <property type="match status" value="1"/>
</dbReference>
<dbReference type="PANTHER" id="PTHR30386">
    <property type="entry name" value="MEMBRANE FUSION SUBUNIT OF EMRAB-TOLC MULTIDRUG EFFLUX PUMP"/>
    <property type="match status" value="1"/>
</dbReference>
<keyword evidence="8 9" id="KW-0472">Membrane</keyword>
<dbReference type="AlphaFoldDB" id="A0A6B9FHV9"/>
<dbReference type="GO" id="GO:0005886">
    <property type="term" value="C:plasma membrane"/>
    <property type="evidence" value="ECO:0007669"/>
    <property type="project" value="UniProtKB-SubCell"/>
</dbReference>
<dbReference type="Pfam" id="PF25994">
    <property type="entry name" value="HH_AprE"/>
    <property type="match status" value="1"/>
</dbReference>
<evidence type="ECO:0000256" key="2">
    <source>
        <dbReference type="ARBA" id="ARBA00009477"/>
    </source>
</evidence>
<evidence type="ECO:0000259" key="10">
    <source>
        <dbReference type="Pfam" id="PF25994"/>
    </source>
</evidence>
<reference evidence="12 13" key="1">
    <citation type="journal article" date="2012" name="Genet. Mol. Biol.">
        <title>Analysis of 16S rRNA and mxaF genes revealing insights into Methylobacterium niche-specific plant association.</title>
        <authorList>
            <person name="Dourado M.N."/>
            <person name="Andreote F.D."/>
            <person name="Dini-Andreote F."/>
            <person name="Conti R."/>
            <person name="Araujo J.M."/>
            <person name="Araujo W.L."/>
        </authorList>
    </citation>
    <scope>NUCLEOTIDE SEQUENCE [LARGE SCALE GENOMIC DNA]</scope>
    <source>
        <strain evidence="12 13">SR1.6/6</strain>
    </source>
</reference>
<keyword evidence="6 9" id="KW-0812">Transmembrane</keyword>
<dbReference type="Pfam" id="PF26002">
    <property type="entry name" value="Beta-barrel_AprE"/>
    <property type="match status" value="1"/>
</dbReference>
<proteinExistence type="inferred from homology"/>
<keyword evidence="7 9" id="KW-1133">Transmembrane helix</keyword>
<gene>
    <name evidence="12" type="ORF">MMSR116_08705</name>
</gene>
<dbReference type="InterPro" id="IPR010129">
    <property type="entry name" value="T1SS_HlyD"/>
</dbReference>
<comment type="subcellular location">
    <subcellularLocation>
        <location evidence="1 9">Cell inner membrane</location>
        <topology evidence="1 9">Single-pass membrane protein</topology>
    </subcellularLocation>
</comment>
<sequence length="456" mass="49205">MSGTVAPLPLTQDNDPAHSGLLDRVLRANPAVPALVGLCVLAVFIAVVVTWGLLAPVSGAAVAEGSLQVEGKRQTVQHPYGGVVRDLFVKEGETVRTGQILMTLSDTEPRSNLDVLVAQRNALLAEEARLMAERDGRPEPDFGLMRPAQGTAEGAEAAVAQAMANERAVMIARKRQYDIQSGLLNQRIGQLGDQRRGSEAALNGLVRQADLIEEEAKGARYLLTSGLTPKTRVLALEREAAKLLADQGTKRSEIAATDQAIASAKLDIAKLDRDRMTEITNDLRTTQSSLAEIAPKIEAARDVVHRTRITAPATGAVVGLSVFTRGGVVQQGARLLDIVPKSNPLMVEARLKLNDINEVVPGRRADVRLTGFTRNERPIISGEIATVSADRLTDDRSGEGYYSILVRMNPDDVARSKVELQAGMPAEIVVTTRPRTFFDYLVAPLLDQITGAFHER</sequence>
<accession>A0A6B9FHV9</accession>
<evidence type="ECO:0000256" key="9">
    <source>
        <dbReference type="RuleBase" id="RU365093"/>
    </source>
</evidence>
<keyword evidence="4 9" id="KW-1003">Cell membrane</keyword>
<name>A0A6B9FHV9_9HYPH</name>
<evidence type="ECO:0000256" key="4">
    <source>
        <dbReference type="ARBA" id="ARBA00022475"/>
    </source>
</evidence>
<dbReference type="RefSeq" id="WP_010684711.1">
    <property type="nucleotide sequence ID" value="NZ_CP043538.1"/>
</dbReference>
<protein>
    <recommendedName>
        <fullName evidence="9">Membrane fusion protein (MFP) family protein</fullName>
    </recommendedName>
</protein>
<keyword evidence="3 9" id="KW-0813">Transport</keyword>
<dbReference type="Proteomes" id="UP000012488">
    <property type="component" value="Chromosome"/>
</dbReference>
<comment type="similarity">
    <text evidence="2 9">Belongs to the membrane fusion protein (MFP) (TC 8.A.1) family.</text>
</comment>
<feature type="transmembrane region" description="Helical" evidence="9">
    <location>
        <begin position="31"/>
        <end position="54"/>
    </location>
</feature>
<feature type="domain" description="AprE-like long alpha-helical hairpin" evidence="10">
    <location>
        <begin position="110"/>
        <end position="303"/>
    </location>
</feature>
<dbReference type="NCBIfam" id="TIGR01843">
    <property type="entry name" value="type_I_hlyD"/>
    <property type="match status" value="1"/>
</dbReference>
<dbReference type="OrthoDB" id="9810980at2"/>
<dbReference type="InterPro" id="IPR050739">
    <property type="entry name" value="MFP"/>
</dbReference>